<sequence>MHLQLPNDDGPTVQALYQQIAETDEPLTLNDFDSHWLLDNFTPASAAEELTSNVRFQDSVPQLLQVSDTAPVHQQMDTRAQIAQNNPYRPDEAKRDTTQSIK</sequence>
<feature type="compositionally biased region" description="Polar residues" evidence="1">
    <location>
        <begin position="75"/>
        <end position="87"/>
    </location>
</feature>
<protein>
    <submittedName>
        <fullName evidence="2">AlNc14C527G12050 protein</fullName>
    </submittedName>
</protein>
<proteinExistence type="predicted"/>
<feature type="region of interest" description="Disordered" evidence="1">
    <location>
        <begin position="70"/>
        <end position="102"/>
    </location>
</feature>
<dbReference type="AlphaFoldDB" id="F0X0W0"/>
<dbReference type="HOGENOM" id="CLU_2282707_0_0_1"/>
<accession>F0X0W0</accession>
<reference evidence="2" key="1">
    <citation type="journal article" date="2011" name="PLoS Biol.">
        <title>Gene gain and loss during evolution of obligate parasitism in the white rust pathogen of Arabidopsis thaliana.</title>
        <authorList>
            <person name="Kemen E."/>
            <person name="Gardiner A."/>
            <person name="Schultz-Larsen T."/>
            <person name="Kemen A.C."/>
            <person name="Balmuth A.L."/>
            <person name="Robert-Seilaniantz A."/>
            <person name="Bailey K."/>
            <person name="Holub E."/>
            <person name="Studholme D.J."/>
            <person name="Maclean D."/>
            <person name="Jones J.D."/>
        </authorList>
    </citation>
    <scope>NUCLEOTIDE SEQUENCE</scope>
</reference>
<evidence type="ECO:0000313" key="2">
    <source>
        <dbReference type="EMBL" id="CCA27405.1"/>
    </source>
</evidence>
<gene>
    <name evidence="2" type="primary">AlNc14C527G12050</name>
    <name evidence="2" type="ORF">ALNC14_135490</name>
</gene>
<feature type="compositionally biased region" description="Basic and acidic residues" evidence="1">
    <location>
        <begin position="89"/>
        <end position="102"/>
    </location>
</feature>
<reference evidence="2" key="2">
    <citation type="submission" date="2011-02" db="EMBL/GenBank/DDBJ databases">
        <authorList>
            <person name="MacLean D."/>
        </authorList>
    </citation>
    <scope>NUCLEOTIDE SEQUENCE</scope>
</reference>
<dbReference type="EMBL" id="FR824559">
    <property type="protein sequence ID" value="CCA27405.1"/>
    <property type="molecule type" value="Genomic_DNA"/>
</dbReference>
<organism evidence="2">
    <name type="scientific">Albugo laibachii Nc14</name>
    <dbReference type="NCBI Taxonomy" id="890382"/>
    <lineage>
        <taxon>Eukaryota</taxon>
        <taxon>Sar</taxon>
        <taxon>Stramenopiles</taxon>
        <taxon>Oomycota</taxon>
        <taxon>Peronosporomycetes</taxon>
        <taxon>Albuginales</taxon>
        <taxon>Albuginaceae</taxon>
        <taxon>Albugo</taxon>
    </lineage>
</organism>
<name>F0X0W0_9STRA</name>
<evidence type="ECO:0000256" key="1">
    <source>
        <dbReference type="SAM" id="MobiDB-lite"/>
    </source>
</evidence>